<evidence type="ECO:0000313" key="11">
    <source>
        <dbReference type="Proteomes" id="UP000245880"/>
    </source>
</evidence>
<evidence type="ECO:0000256" key="8">
    <source>
        <dbReference type="SAM" id="Coils"/>
    </source>
</evidence>
<comment type="similarity">
    <text evidence="2">Belongs to the outer membrane factor (OMF) (TC 1.B.17) family.</text>
</comment>
<dbReference type="GO" id="GO:1990281">
    <property type="term" value="C:efflux pump complex"/>
    <property type="evidence" value="ECO:0007669"/>
    <property type="project" value="TreeGrafter"/>
</dbReference>
<keyword evidence="8" id="KW-0175">Coiled coil</keyword>
<evidence type="ECO:0000256" key="2">
    <source>
        <dbReference type="ARBA" id="ARBA00007613"/>
    </source>
</evidence>
<evidence type="ECO:0000256" key="5">
    <source>
        <dbReference type="ARBA" id="ARBA00022692"/>
    </source>
</evidence>
<dbReference type="InterPro" id="IPR003423">
    <property type="entry name" value="OMP_efflux"/>
</dbReference>
<reference evidence="10 11" key="1">
    <citation type="submission" date="2018-03" db="EMBL/GenBank/DDBJ databases">
        <title>Genomic Encyclopedia of Archaeal and Bacterial Type Strains, Phase II (KMG-II): from individual species to whole genera.</title>
        <authorList>
            <person name="Goeker M."/>
        </authorList>
    </citation>
    <scope>NUCLEOTIDE SEQUENCE [LARGE SCALE GENOMIC DNA]</scope>
    <source>
        <strain evidence="10 11">DSM 100346</strain>
    </source>
</reference>
<dbReference type="SUPFAM" id="SSF56954">
    <property type="entry name" value="Outer membrane efflux proteins (OEP)"/>
    <property type="match status" value="1"/>
</dbReference>
<evidence type="ECO:0000256" key="7">
    <source>
        <dbReference type="ARBA" id="ARBA00023237"/>
    </source>
</evidence>
<keyword evidence="6" id="KW-0472">Membrane</keyword>
<evidence type="ECO:0000256" key="9">
    <source>
        <dbReference type="SAM" id="SignalP"/>
    </source>
</evidence>
<feature type="chain" id="PRO_5016354769" evidence="9">
    <location>
        <begin position="31"/>
        <end position="452"/>
    </location>
</feature>
<dbReference type="Gene3D" id="1.20.1600.10">
    <property type="entry name" value="Outer membrane efflux proteins (OEP)"/>
    <property type="match status" value="1"/>
</dbReference>
<keyword evidence="11" id="KW-1185">Reference proteome</keyword>
<keyword evidence="3" id="KW-0813">Transport</keyword>
<dbReference type="PANTHER" id="PTHR30026">
    <property type="entry name" value="OUTER MEMBRANE PROTEIN TOLC"/>
    <property type="match status" value="1"/>
</dbReference>
<dbReference type="AlphaFoldDB" id="A0A316AK82"/>
<evidence type="ECO:0000256" key="1">
    <source>
        <dbReference type="ARBA" id="ARBA00004442"/>
    </source>
</evidence>
<dbReference type="Pfam" id="PF02321">
    <property type="entry name" value="OEP"/>
    <property type="match status" value="2"/>
</dbReference>
<keyword evidence="4" id="KW-1134">Transmembrane beta strand</keyword>
<dbReference type="GO" id="GO:0015288">
    <property type="term" value="F:porin activity"/>
    <property type="evidence" value="ECO:0007669"/>
    <property type="project" value="TreeGrafter"/>
</dbReference>
<keyword evidence="7" id="KW-0998">Cell outer membrane</keyword>
<evidence type="ECO:0000256" key="4">
    <source>
        <dbReference type="ARBA" id="ARBA00022452"/>
    </source>
</evidence>
<comment type="subcellular location">
    <subcellularLocation>
        <location evidence="1">Cell outer membrane</location>
    </subcellularLocation>
</comment>
<accession>A0A316AK82</accession>
<feature type="coiled-coil region" evidence="8">
    <location>
        <begin position="174"/>
        <end position="201"/>
    </location>
</feature>
<keyword evidence="5" id="KW-0812">Transmembrane</keyword>
<organism evidence="10 11">
    <name type="scientific">Dyadobacter jejuensis</name>
    <dbReference type="NCBI Taxonomy" id="1082580"/>
    <lineage>
        <taxon>Bacteria</taxon>
        <taxon>Pseudomonadati</taxon>
        <taxon>Bacteroidota</taxon>
        <taxon>Cytophagia</taxon>
        <taxon>Cytophagales</taxon>
        <taxon>Spirosomataceae</taxon>
        <taxon>Dyadobacter</taxon>
    </lineage>
</organism>
<keyword evidence="9" id="KW-0732">Signal</keyword>
<comment type="caution">
    <text evidence="10">The sequence shown here is derived from an EMBL/GenBank/DDBJ whole genome shotgun (WGS) entry which is preliminary data.</text>
</comment>
<sequence>MKYPSKRGNALWLAIGMALVLSYWPSTSSAQDVGTDSPSQTLESAGLESIIAYALKHQPNVQQSVIDEKITENQIQSKLADWYPQVNFSYNYQHNFVIQTSIIAGNPVKLGVKNTSATQLTLSQQIFNRDVLLANRTKQDVQLRANQNTTNTKIDLTANVSKAFYDVLATTEQINVATEDIRRLERSLKDANNQYQAGITDKIDVKRATITLNNTRASKKSSEEVLKAKIEYLKSLMGYPENEPLQIAYDTLQMERELFIDTTQGPTYNQRIEYQILETQKRLAQANLQYNKWSFLPTITLNGAYNMNFQNNQFTDLYGQRYPNSYGLITVSLPLLQGGKRKANVSQAKWQLKRADLDLVNLKNNIRSEYTTALATYQSNLTSLLAQKENVSLAEEVYQIIQLQYRSGLKAYLEVVTAETDLRLARINYYNALYDVLSSKIDVQRAQGQFNN</sequence>
<dbReference type="GO" id="GO:0015562">
    <property type="term" value="F:efflux transmembrane transporter activity"/>
    <property type="evidence" value="ECO:0007669"/>
    <property type="project" value="InterPro"/>
</dbReference>
<proteinExistence type="inferred from homology"/>
<dbReference type="GO" id="GO:0009279">
    <property type="term" value="C:cell outer membrane"/>
    <property type="evidence" value="ECO:0007669"/>
    <property type="project" value="UniProtKB-SubCell"/>
</dbReference>
<protein>
    <submittedName>
        <fullName evidence="10">Outer membrane protein TolC</fullName>
    </submittedName>
</protein>
<evidence type="ECO:0000256" key="3">
    <source>
        <dbReference type="ARBA" id="ARBA00022448"/>
    </source>
</evidence>
<dbReference type="PANTHER" id="PTHR30026:SF20">
    <property type="entry name" value="OUTER MEMBRANE PROTEIN TOLC"/>
    <property type="match status" value="1"/>
</dbReference>
<dbReference type="OrthoDB" id="367883at2"/>
<dbReference type="InterPro" id="IPR051906">
    <property type="entry name" value="TolC-like"/>
</dbReference>
<gene>
    <name evidence="10" type="ORF">CLV98_107132</name>
</gene>
<evidence type="ECO:0000313" key="10">
    <source>
        <dbReference type="EMBL" id="PWJ57424.1"/>
    </source>
</evidence>
<feature type="signal peptide" evidence="9">
    <location>
        <begin position="1"/>
        <end position="30"/>
    </location>
</feature>
<dbReference type="Proteomes" id="UP000245880">
    <property type="component" value="Unassembled WGS sequence"/>
</dbReference>
<dbReference type="RefSeq" id="WP_109675149.1">
    <property type="nucleotide sequence ID" value="NZ_QGDT01000007.1"/>
</dbReference>
<evidence type="ECO:0000256" key="6">
    <source>
        <dbReference type="ARBA" id="ARBA00023136"/>
    </source>
</evidence>
<dbReference type="EMBL" id="QGDT01000007">
    <property type="protein sequence ID" value="PWJ57424.1"/>
    <property type="molecule type" value="Genomic_DNA"/>
</dbReference>
<name>A0A316AK82_9BACT</name>